<gene>
    <name evidence="3" type="ORF">Clopa_1718</name>
</gene>
<dbReference type="Pfam" id="PF22483">
    <property type="entry name" value="Mu-transpos_C_2"/>
    <property type="match status" value="1"/>
</dbReference>
<sequence length="516" mass="59231">MTKYREILRLHSQGISQRGIASSCQCSRNTVASVLKRADECGISWPFQKDLHDDELQNILLPEKNLPTSRKIPDCEYIHREMAKNGVTLSLLWSEYCEQCRLSNEIPLMYSQFCRYYRKYANTKKATMHINHKPGEQLEVDWAGQTAKIIDNVTGKFIDAYVFVSVLSCSQYSYAEAFLSQNQECWITAHVNAYKFFGGVTRILIPDNLKTGVEKISWYNPVINKTYHEMAEHYNTAVIPARVRRPKDKPNVEGSVGIISTWIIASLRNQEFFSLRELNESIRTKLYEFNSKHFQKKPGSRLSVFLEEEKSALIPLPAAPYELATWKTVTVQFNYHISVEKMHYSVPYEYIKHKVDVRITKNIVEVFFNNHRIASHVKLHGRQGQYSTIVEHMPENHQKYTTWNSERFISWAESIGSNTALTVKAILSLHRIEQQGYKSCMALLKLADKYSVSRLEAACKKALSYTPSPSYKSVQTILKTGQDKIIDEEIKASDVKSSNSTAFGFTRGSGYYGGNK</sequence>
<feature type="domain" description="Integrase catalytic" evidence="2">
    <location>
        <begin position="130"/>
        <end position="323"/>
    </location>
</feature>
<dbReference type="EMBL" id="CP003261">
    <property type="protein sequence ID" value="AGK96639.1"/>
    <property type="molecule type" value="Genomic_DNA"/>
</dbReference>
<dbReference type="RefSeq" id="WP_015614958.1">
    <property type="nucleotide sequence ID" value="NC_021182.1"/>
</dbReference>
<keyword evidence="4" id="KW-1185">Reference proteome</keyword>
<protein>
    <submittedName>
        <fullName evidence="3">Transposase</fullName>
    </submittedName>
</protein>
<dbReference type="KEGG" id="cpas:Clopa_1718"/>
<dbReference type="AlphaFoldDB" id="R4K802"/>
<dbReference type="PANTHER" id="PTHR35004">
    <property type="entry name" value="TRANSPOSASE RV3428C-RELATED"/>
    <property type="match status" value="1"/>
</dbReference>
<dbReference type="Proteomes" id="UP000013523">
    <property type="component" value="Chromosome"/>
</dbReference>
<dbReference type="PANTHER" id="PTHR35004:SF8">
    <property type="entry name" value="TRANSPOSASE RV3428C-RELATED"/>
    <property type="match status" value="1"/>
</dbReference>
<dbReference type="eggNOG" id="COG4584">
    <property type="taxonomic scope" value="Bacteria"/>
</dbReference>
<dbReference type="NCBIfam" id="NF033546">
    <property type="entry name" value="transpos_IS21"/>
    <property type="match status" value="1"/>
</dbReference>
<dbReference type="PATRIC" id="fig|86416.3.peg.1693"/>
<name>R4K802_CLOPA</name>
<proteinExistence type="predicted"/>
<evidence type="ECO:0000259" key="2">
    <source>
        <dbReference type="PROSITE" id="PS50994"/>
    </source>
</evidence>
<dbReference type="PROSITE" id="PS50994">
    <property type="entry name" value="INTEGRASE"/>
    <property type="match status" value="1"/>
</dbReference>
<feature type="domain" description="HTH IS408-type" evidence="1">
    <location>
        <begin position="4"/>
        <end position="82"/>
    </location>
</feature>
<evidence type="ECO:0000313" key="4">
    <source>
        <dbReference type="Proteomes" id="UP000013523"/>
    </source>
</evidence>
<dbReference type="InterPro" id="IPR054353">
    <property type="entry name" value="IstA-like_C"/>
</dbReference>
<dbReference type="PROSITE" id="PS50532">
    <property type="entry name" value="HTH_IS408"/>
    <property type="match status" value="1"/>
</dbReference>
<dbReference type="HOGENOM" id="CLU_020626_11_0_9"/>
<dbReference type="InterPro" id="IPR001584">
    <property type="entry name" value="Integrase_cat-core"/>
</dbReference>
<organism evidence="3 4">
    <name type="scientific">Clostridium pasteurianum BC1</name>
    <dbReference type="NCBI Taxonomy" id="86416"/>
    <lineage>
        <taxon>Bacteria</taxon>
        <taxon>Bacillati</taxon>
        <taxon>Bacillota</taxon>
        <taxon>Clostridia</taxon>
        <taxon>Eubacteriales</taxon>
        <taxon>Clostridiaceae</taxon>
        <taxon>Clostridium</taxon>
    </lineage>
</organism>
<dbReference type="STRING" id="86416.Clopa_1718"/>
<dbReference type="InterPro" id="IPR017895">
    <property type="entry name" value="HTH_IS408/IS1162_type"/>
</dbReference>
<evidence type="ECO:0000313" key="3">
    <source>
        <dbReference type="EMBL" id="AGK96639.1"/>
    </source>
</evidence>
<dbReference type="OrthoDB" id="3193769at2"/>
<evidence type="ECO:0000259" key="1">
    <source>
        <dbReference type="PROSITE" id="PS50532"/>
    </source>
</evidence>
<reference evidence="3 4" key="1">
    <citation type="submission" date="2012-01" db="EMBL/GenBank/DDBJ databases">
        <title>Complete sequence of chromosome of Clostridium pasteurianum BC1.</title>
        <authorList>
            <consortium name="US DOE Joint Genome Institute"/>
            <person name="Lucas S."/>
            <person name="Han J."/>
            <person name="Lapidus A."/>
            <person name="Cheng J.-F."/>
            <person name="Goodwin L."/>
            <person name="Pitluck S."/>
            <person name="Peters L."/>
            <person name="Mikhailova N."/>
            <person name="Teshima H."/>
            <person name="Detter J.C."/>
            <person name="Han C."/>
            <person name="Tapia R."/>
            <person name="Land M."/>
            <person name="Hauser L."/>
            <person name="Kyrpides N."/>
            <person name="Ivanova N."/>
            <person name="Pagani I."/>
            <person name="Dunn J."/>
            <person name="Taghavi S."/>
            <person name="Francis A."/>
            <person name="van der Lelie D."/>
            <person name="Woyke T."/>
        </authorList>
    </citation>
    <scope>NUCLEOTIDE SEQUENCE [LARGE SCALE GENOMIC DNA]</scope>
    <source>
        <strain evidence="3 4">BC1</strain>
    </source>
</reference>
<accession>R4K802</accession>
<dbReference type="GO" id="GO:0015074">
    <property type="term" value="P:DNA integration"/>
    <property type="evidence" value="ECO:0007669"/>
    <property type="project" value="InterPro"/>
</dbReference>